<dbReference type="Proteomes" id="UP000275385">
    <property type="component" value="Unassembled WGS sequence"/>
</dbReference>
<proteinExistence type="predicted"/>
<keyword evidence="5" id="KW-1185">Reference proteome</keyword>
<keyword evidence="2" id="KW-1133">Transmembrane helix</keyword>
<dbReference type="OrthoDB" id="10259513at2759"/>
<dbReference type="PANTHER" id="PTHR38409:SF1">
    <property type="entry name" value="MITOCHONDRIAL ADAPTER PROTEIN MCP1"/>
    <property type="match status" value="1"/>
</dbReference>
<feature type="transmembrane region" description="Helical" evidence="2">
    <location>
        <begin position="240"/>
        <end position="262"/>
    </location>
</feature>
<dbReference type="Pfam" id="PF07950">
    <property type="entry name" value="MCP1_TM"/>
    <property type="match status" value="1"/>
</dbReference>
<dbReference type="EMBL" id="QVQW01000063">
    <property type="protein sequence ID" value="RKU42012.1"/>
    <property type="molecule type" value="Genomic_DNA"/>
</dbReference>
<accession>A0A420Y2B9</accession>
<dbReference type="AlphaFoldDB" id="A0A420Y2B9"/>
<reference evidence="4 5" key="1">
    <citation type="submission" date="2018-08" db="EMBL/GenBank/DDBJ databases">
        <title>Draft genome of the lignicolous fungus Coniochaeta pulveracea.</title>
        <authorList>
            <person name="Borstlap C.J."/>
            <person name="De Witt R.N."/>
            <person name="Botha A."/>
            <person name="Volschenk H."/>
        </authorList>
    </citation>
    <scope>NUCLEOTIDE SEQUENCE [LARGE SCALE GENOMIC DNA]</scope>
    <source>
        <strain evidence="4 5">CAB683</strain>
    </source>
</reference>
<evidence type="ECO:0000256" key="2">
    <source>
        <dbReference type="SAM" id="Phobius"/>
    </source>
</evidence>
<evidence type="ECO:0000313" key="5">
    <source>
        <dbReference type="Proteomes" id="UP000275385"/>
    </source>
</evidence>
<evidence type="ECO:0000259" key="3">
    <source>
        <dbReference type="Pfam" id="PF07950"/>
    </source>
</evidence>
<feature type="compositionally biased region" description="Basic and acidic residues" evidence="1">
    <location>
        <begin position="1"/>
        <end position="11"/>
    </location>
</feature>
<dbReference type="GO" id="GO:0005741">
    <property type="term" value="C:mitochondrial outer membrane"/>
    <property type="evidence" value="ECO:0007669"/>
    <property type="project" value="TreeGrafter"/>
</dbReference>
<evidence type="ECO:0000313" key="4">
    <source>
        <dbReference type="EMBL" id="RKU42012.1"/>
    </source>
</evidence>
<evidence type="ECO:0000256" key="1">
    <source>
        <dbReference type="SAM" id="MobiDB-lite"/>
    </source>
</evidence>
<dbReference type="GO" id="GO:0055088">
    <property type="term" value="P:lipid homeostasis"/>
    <property type="evidence" value="ECO:0007669"/>
    <property type="project" value="InterPro"/>
</dbReference>
<dbReference type="PANTHER" id="PTHR38409">
    <property type="entry name" value="MDM10-COMPLEMENTING PROTEIN 1"/>
    <property type="match status" value="1"/>
</dbReference>
<feature type="domain" description="Mitochondrial adapter protein MCP1 transmembrane" evidence="3">
    <location>
        <begin position="205"/>
        <end position="316"/>
    </location>
</feature>
<organism evidence="4 5">
    <name type="scientific">Coniochaeta pulveracea</name>
    <dbReference type="NCBI Taxonomy" id="177199"/>
    <lineage>
        <taxon>Eukaryota</taxon>
        <taxon>Fungi</taxon>
        <taxon>Dikarya</taxon>
        <taxon>Ascomycota</taxon>
        <taxon>Pezizomycotina</taxon>
        <taxon>Sordariomycetes</taxon>
        <taxon>Sordariomycetidae</taxon>
        <taxon>Coniochaetales</taxon>
        <taxon>Coniochaetaceae</taxon>
        <taxon>Coniochaeta</taxon>
    </lineage>
</organism>
<keyword evidence="2" id="KW-0812">Transmembrane</keyword>
<gene>
    <name evidence="4" type="ORF">DL546_004370</name>
</gene>
<sequence length="335" mass="36363">METTDVNHDGSQDTFVSEPSLVQLDPSPIESPMVDEAAAQQKDLRLLPEEEEDALPDSLKSSQTGHLTSSIGLSGTGHSAAYYLTRAQRYSSYTFGIFSTLHLATTGVIPLLIRNVPSSESYLLLAREIYQTPLSEPLLVAIPAVVHVASGIALRLLRRKQNVRRYGHAPGAVLPLHRGDNRSQQSIWPPMSWISVSGYVFAASMGLHAFVNRVLPLMVEGDSANIGLAYVSHGFARHPMVAWSTYAVMLVGGCGHMIWGWARWLGLASKAGVWTIGTREVRSRERRTWLAINGLVVAVTGVWAAGGLGVVARGGEALGWVAKVYDGLFDRIPLL</sequence>
<dbReference type="InterPro" id="IPR039960">
    <property type="entry name" value="MCP1"/>
</dbReference>
<feature type="transmembrane region" description="Helical" evidence="2">
    <location>
        <begin position="93"/>
        <end position="113"/>
    </location>
</feature>
<dbReference type="GO" id="GO:0007005">
    <property type="term" value="P:mitochondrion organization"/>
    <property type="evidence" value="ECO:0007669"/>
    <property type="project" value="TreeGrafter"/>
</dbReference>
<feature type="transmembrane region" description="Helical" evidence="2">
    <location>
        <begin position="289"/>
        <end position="312"/>
    </location>
</feature>
<feature type="region of interest" description="Disordered" evidence="1">
    <location>
        <begin position="1"/>
        <end position="39"/>
    </location>
</feature>
<dbReference type="InterPro" id="IPR012472">
    <property type="entry name" value="MCP1_TM"/>
</dbReference>
<comment type="caution">
    <text evidence="4">The sequence shown here is derived from an EMBL/GenBank/DDBJ whole genome shotgun (WGS) entry which is preliminary data.</text>
</comment>
<feature type="transmembrane region" description="Helical" evidence="2">
    <location>
        <begin position="191"/>
        <end position="211"/>
    </location>
</feature>
<feature type="transmembrane region" description="Helical" evidence="2">
    <location>
        <begin position="138"/>
        <end position="157"/>
    </location>
</feature>
<protein>
    <recommendedName>
        <fullName evidence="3">Mitochondrial adapter protein MCP1 transmembrane domain-containing protein</fullName>
    </recommendedName>
</protein>
<dbReference type="STRING" id="177199.A0A420Y2B9"/>
<name>A0A420Y2B9_9PEZI</name>
<keyword evidence="2" id="KW-0472">Membrane</keyword>